<dbReference type="EMBL" id="FNAN01000013">
    <property type="protein sequence ID" value="SDF91512.1"/>
    <property type="molecule type" value="Genomic_DNA"/>
</dbReference>
<gene>
    <name evidence="8" type="ORF">SAMN04487996_113179</name>
</gene>
<dbReference type="InterPro" id="IPR007627">
    <property type="entry name" value="RNA_pol_sigma70_r2"/>
</dbReference>
<dbReference type="Pfam" id="PF08281">
    <property type="entry name" value="Sigma70_r4_2"/>
    <property type="match status" value="1"/>
</dbReference>
<evidence type="ECO:0000256" key="4">
    <source>
        <dbReference type="ARBA" id="ARBA00023163"/>
    </source>
</evidence>
<dbReference type="NCBIfam" id="TIGR02937">
    <property type="entry name" value="sigma70-ECF"/>
    <property type="match status" value="1"/>
</dbReference>
<dbReference type="GO" id="GO:0003677">
    <property type="term" value="F:DNA binding"/>
    <property type="evidence" value="ECO:0007669"/>
    <property type="project" value="InterPro"/>
</dbReference>
<dbReference type="InterPro" id="IPR013324">
    <property type="entry name" value="RNA_pol_sigma_r3/r4-like"/>
</dbReference>
<dbReference type="STRING" id="659014.SAMN04487996_113179"/>
<evidence type="ECO:0000256" key="3">
    <source>
        <dbReference type="ARBA" id="ARBA00023082"/>
    </source>
</evidence>
<evidence type="ECO:0000313" key="8">
    <source>
        <dbReference type="EMBL" id="SDF91512.1"/>
    </source>
</evidence>
<feature type="compositionally biased region" description="Polar residues" evidence="5">
    <location>
        <begin position="265"/>
        <end position="278"/>
    </location>
</feature>
<dbReference type="SUPFAM" id="SSF88659">
    <property type="entry name" value="Sigma3 and sigma4 domains of RNA polymerase sigma factors"/>
    <property type="match status" value="1"/>
</dbReference>
<evidence type="ECO:0000313" key="9">
    <source>
        <dbReference type="Proteomes" id="UP000198748"/>
    </source>
</evidence>
<reference evidence="9" key="1">
    <citation type="submission" date="2016-10" db="EMBL/GenBank/DDBJ databases">
        <authorList>
            <person name="Varghese N."/>
            <person name="Submissions S."/>
        </authorList>
    </citation>
    <scope>NUCLEOTIDE SEQUENCE [LARGE SCALE GENOMIC DNA]</scope>
    <source>
        <strain evidence="9">DSM 25329</strain>
    </source>
</reference>
<keyword evidence="4" id="KW-0804">Transcription</keyword>
<comment type="similarity">
    <text evidence="1">Belongs to the sigma-70 factor family. ECF subfamily.</text>
</comment>
<dbReference type="PANTHER" id="PTHR43133">
    <property type="entry name" value="RNA POLYMERASE ECF-TYPE SIGMA FACTO"/>
    <property type="match status" value="1"/>
</dbReference>
<dbReference type="GO" id="GO:0016987">
    <property type="term" value="F:sigma factor activity"/>
    <property type="evidence" value="ECO:0007669"/>
    <property type="project" value="UniProtKB-KW"/>
</dbReference>
<feature type="domain" description="RNA polymerase sigma-70 region 2" evidence="6">
    <location>
        <begin position="13"/>
        <end position="79"/>
    </location>
</feature>
<keyword evidence="2" id="KW-0805">Transcription regulation</keyword>
<feature type="domain" description="RNA polymerase sigma factor 70 region 4 type 2" evidence="7">
    <location>
        <begin position="112"/>
        <end position="163"/>
    </location>
</feature>
<keyword evidence="3" id="KW-0731">Sigma factor</keyword>
<dbReference type="SUPFAM" id="SSF88946">
    <property type="entry name" value="Sigma2 domain of RNA polymerase sigma factors"/>
    <property type="match status" value="1"/>
</dbReference>
<evidence type="ECO:0000256" key="1">
    <source>
        <dbReference type="ARBA" id="ARBA00010641"/>
    </source>
</evidence>
<dbReference type="Gene3D" id="1.10.10.10">
    <property type="entry name" value="Winged helix-like DNA-binding domain superfamily/Winged helix DNA-binding domain"/>
    <property type="match status" value="1"/>
</dbReference>
<proteinExistence type="inferred from homology"/>
<keyword evidence="9" id="KW-1185">Reference proteome</keyword>
<dbReference type="PANTHER" id="PTHR43133:SF46">
    <property type="entry name" value="RNA POLYMERASE SIGMA-70 FACTOR ECF SUBFAMILY"/>
    <property type="match status" value="1"/>
</dbReference>
<dbReference type="AlphaFoldDB" id="A0A1G7PYY4"/>
<dbReference type="GO" id="GO:0006352">
    <property type="term" value="P:DNA-templated transcription initiation"/>
    <property type="evidence" value="ECO:0007669"/>
    <property type="project" value="InterPro"/>
</dbReference>
<sequence length="468" mass="52154">MYHMSDSFWEATYRQNIAKMIGVCWRYTHDRQTAEDLAHDAFLLAIDKVSSFENNGPFEAWLRRIVVNVALQHLREQKRQEKWEADHAYGAPGYISQDESPADNGRSFSESELLETIGYLPDHHRIVFNLYVIDNFTHAQIAALLGISEGTSKSHLARARKKIRALLDKQAGQAKKRKRAFFWLLFSHPIHPIDHLVAGKLKNLAIEPQTRLSLDVTNAEAPVPAFKPSGISYTTYWKTGVMGITTAVFLTGGANTPDRPRNDTFIPQTNPKTTSTKTKLSERPLFSEPKTATISENPVIVEKTKNSETMNTVNTLAGLMVASLALDTVVVPALLPNAFRSNPLTINRLPEPVEIPQNIVRVGKPGTPLVSGSFYASKLVWSGDDRKLYLLGDRVKVDVTRNKFTGSGKFSFLDEVHYLVVDGAPVKPNETVRLQEKRYKLLTLNASEGAQKYGDNGKAGVVEISLGE</sequence>
<dbReference type="InterPro" id="IPR039425">
    <property type="entry name" value="RNA_pol_sigma-70-like"/>
</dbReference>
<evidence type="ECO:0000259" key="6">
    <source>
        <dbReference type="Pfam" id="PF04542"/>
    </source>
</evidence>
<dbReference type="InterPro" id="IPR014284">
    <property type="entry name" value="RNA_pol_sigma-70_dom"/>
</dbReference>
<dbReference type="InterPro" id="IPR036388">
    <property type="entry name" value="WH-like_DNA-bd_sf"/>
</dbReference>
<evidence type="ECO:0000256" key="2">
    <source>
        <dbReference type="ARBA" id="ARBA00023015"/>
    </source>
</evidence>
<accession>A0A1G7PYY4</accession>
<dbReference type="InterPro" id="IPR013249">
    <property type="entry name" value="RNA_pol_sigma70_r4_t2"/>
</dbReference>
<evidence type="ECO:0000259" key="7">
    <source>
        <dbReference type="Pfam" id="PF08281"/>
    </source>
</evidence>
<dbReference type="CDD" id="cd06171">
    <property type="entry name" value="Sigma70_r4"/>
    <property type="match status" value="1"/>
</dbReference>
<protein>
    <submittedName>
        <fullName evidence="8">RNA polymerase sigma factor, sigma-70 family</fullName>
    </submittedName>
</protein>
<dbReference type="InterPro" id="IPR013325">
    <property type="entry name" value="RNA_pol_sigma_r2"/>
</dbReference>
<dbReference type="Pfam" id="PF04542">
    <property type="entry name" value="Sigma70_r2"/>
    <property type="match status" value="1"/>
</dbReference>
<dbReference type="Proteomes" id="UP000198748">
    <property type="component" value="Unassembled WGS sequence"/>
</dbReference>
<organism evidence="8 9">
    <name type="scientific">Dyadobacter soli</name>
    <dbReference type="NCBI Taxonomy" id="659014"/>
    <lineage>
        <taxon>Bacteria</taxon>
        <taxon>Pseudomonadati</taxon>
        <taxon>Bacteroidota</taxon>
        <taxon>Cytophagia</taxon>
        <taxon>Cytophagales</taxon>
        <taxon>Spirosomataceae</taxon>
        <taxon>Dyadobacter</taxon>
    </lineage>
</organism>
<evidence type="ECO:0000256" key="5">
    <source>
        <dbReference type="SAM" id="MobiDB-lite"/>
    </source>
</evidence>
<dbReference type="Gene3D" id="1.10.1740.10">
    <property type="match status" value="1"/>
</dbReference>
<feature type="region of interest" description="Disordered" evidence="5">
    <location>
        <begin position="253"/>
        <end position="278"/>
    </location>
</feature>
<name>A0A1G7PYY4_9BACT</name>